<evidence type="ECO:0000256" key="2">
    <source>
        <dbReference type="ARBA" id="ARBA00022448"/>
    </source>
</evidence>
<evidence type="ECO:0000259" key="11">
    <source>
        <dbReference type="Pfam" id="PF00593"/>
    </source>
</evidence>
<evidence type="ECO:0000256" key="8">
    <source>
        <dbReference type="PROSITE-ProRule" id="PRU01360"/>
    </source>
</evidence>
<dbReference type="InterPro" id="IPR037066">
    <property type="entry name" value="Plug_dom_sf"/>
</dbReference>
<dbReference type="Pfam" id="PF07715">
    <property type="entry name" value="Plug"/>
    <property type="match status" value="1"/>
</dbReference>
<dbReference type="SUPFAM" id="SSF56935">
    <property type="entry name" value="Porins"/>
    <property type="match status" value="1"/>
</dbReference>
<protein>
    <submittedName>
        <fullName evidence="13">TonB-dependent receptor</fullName>
    </submittedName>
</protein>
<feature type="chain" id="PRO_5021185634" evidence="10">
    <location>
        <begin position="30"/>
        <end position="1007"/>
    </location>
</feature>
<gene>
    <name evidence="13" type="ORF">FJA49_17680</name>
</gene>
<feature type="signal peptide" evidence="10">
    <location>
        <begin position="1"/>
        <end position="29"/>
    </location>
</feature>
<evidence type="ECO:0000259" key="12">
    <source>
        <dbReference type="Pfam" id="PF07715"/>
    </source>
</evidence>
<evidence type="ECO:0000256" key="9">
    <source>
        <dbReference type="RuleBase" id="RU003357"/>
    </source>
</evidence>
<dbReference type="AlphaFoldDB" id="A0A501Q0R9"/>
<evidence type="ECO:0000256" key="6">
    <source>
        <dbReference type="ARBA" id="ARBA00023136"/>
    </source>
</evidence>
<evidence type="ECO:0000256" key="3">
    <source>
        <dbReference type="ARBA" id="ARBA00022452"/>
    </source>
</evidence>
<dbReference type="InterPro" id="IPR039426">
    <property type="entry name" value="TonB-dep_rcpt-like"/>
</dbReference>
<dbReference type="InterPro" id="IPR023996">
    <property type="entry name" value="TonB-dep_OMP_SusC/RagA"/>
</dbReference>
<keyword evidence="2 8" id="KW-0813">Transport</keyword>
<feature type="domain" description="TonB-dependent receptor plug" evidence="12">
    <location>
        <begin position="133"/>
        <end position="258"/>
    </location>
</feature>
<evidence type="ECO:0000256" key="4">
    <source>
        <dbReference type="ARBA" id="ARBA00022692"/>
    </source>
</evidence>
<dbReference type="NCBIfam" id="TIGR04056">
    <property type="entry name" value="OMP_RagA_SusC"/>
    <property type="match status" value="1"/>
</dbReference>
<evidence type="ECO:0000256" key="7">
    <source>
        <dbReference type="ARBA" id="ARBA00023237"/>
    </source>
</evidence>
<dbReference type="OrthoDB" id="9768177at2"/>
<keyword evidence="6 8" id="KW-0472">Membrane</keyword>
<reference evidence="13 14" key="2">
    <citation type="submission" date="2019-06" db="EMBL/GenBank/DDBJ databases">
        <authorList>
            <person name="Seo Y."/>
        </authorList>
    </citation>
    <scope>NUCLEOTIDE SEQUENCE [LARGE SCALE GENOMIC DNA]</scope>
    <source>
        <strain evidence="13 14">MaA-Y11</strain>
    </source>
</reference>
<organism evidence="13 14">
    <name type="scientific">Flavobacterium microcysteis</name>
    <dbReference type="NCBI Taxonomy" id="2596891"/>
    <lineage>
        <taxon>Bacteria</taxon>
        <taxon>Pseudomonadati</taxon>
        <taxon>Bacteroidota</taxon>
        <taxon>Flavobacteriia</taxon>
        <taxon>Flavobacteriales</taxon>
        <taxon>Flavobacteriaceae</taxon>
        <taxon>Flavobacterium</taxon>
    </lineage>
</organism>
<evidence type="ECO:0000256" key="1">
    <source>
        <dbReference type="ARBA" id="ARBA00004571"/>
    </source>
</evidence>
<dbReference type="EMBL" id="VFJE01000056">
    <property type="protein sequence ID" value="TPD66008.1"/>
    <property type="molecule type" value="Genomic_DNA"/>
</dbReference>
<evidence type="ECO:0000256" key="5">
    <source>
        <dbReference type="ARBA" id="ARBA00023077"/>
    </source>
</evidence>
<dbReference type="SUPFAM" id="SSF49464">
    <property type="entry name" value="Carboxypeptidase regulatory domain-like"/>
    <property type="match status" value="1"/>
</dbReference>
<dbReference type="GO" id="GO:0009279">
    <property type="term" value="C:cell outer membrane"/>
    <property type="evidence" value="ECO:0007669"/>
    <property type="project" value="UniProtKB-SubCell"/>
</dbReference>
<dbReference type="Gene3D" id="2.40.170.20">
    <property type="entry name" value="TonB-dependent receptor, beta-barrel domain"/>
    <property type="match status" value="1"/>
</dbReference>
<dbReference type="InterPro" id="IPR008969">
    <property type="entry name" value="CarboxyPept-like_regulatory"/>
</dbReference>
<keyword evidence="3 8" id="KW-1134">Transmembrane beta strand</keyword>
<dbReference type="InterPro" id="IPR012910">
    <property type="entry name" value="Plug_dom"/>
</dbReference>
<accession>A0A501Q0R9</accession>
<dbReference type="InterPro" id="IPR036942">
    <property type="entry name" value="Beta-barrel_TonB_sf"/>
</dbReference>
<evidence type="ECO:0000256" key="10">
    <source>
        <dbReference type="SAM" id="SignalP"/>
    </source>
</evidence>
<dbReference type="Proteomes" id="UP000319175">
    <property type="component" value="Unassembled WGS sequence"/>
</dbReference>
<dbReference type="RefSeq" id="WP_140002774.1">
    <property type="nucleotide sequence ID" value="NZ_VFJE01000056.1"/>
</dbReference>
<keyword evidence="5 9" id="KW-0798">TonB box</keyword>
<dbReference type="NCBIfam" id="TIGR04057">
    <property type="entry name" value="SusC_RagA_signa"/>
    <property type="match status" value="1"/>
</dbReference>
<dbReference type="PROSITE" id="PS52016">
    <property type="entry name" value="TONB_DEPENDENT_REC_3"/>
    <property type="match status" value="1"/>
</dbReference>
<proteinExistence type="inferred from homology"/>
<dbReference type="Gene3D" id="2.170.130.10">
    <property type="entry name" value="TonB-dependent receptor, plug domain"/>
    <property type="match status" value="1"/>
</dbReference>
<keyword evidence="4 8" id="KW-0812">Transmembrane</keyword>
<comment type="similarity">
    <text evidence="8 9">Belongs to the TonB-dependent receptor family.</text>
</comment>
<dbReference type="InterPro" id="IPR000531">
    <property type="entry name" value="Beta-barrel_TonB"/>
</dbReference>
<comment type="subcellular location">
    <subcellularLocation>
        <location evidence="1 8">Cell outer membrane</location>
        <topology evidence="1 8">Multi-pass membrane protein</topology>
    </subcellularLocation>
</comment>
<evidence type="ECO:0000313" key="13">
    <source>
        <dbReference type="EMBL" id="TPD66008.1"/>
    </source>
</evidence>
<reference evidence="13 14" key="1">
    <citation type="submission" date="2019-06" db="EMBL/GenBank/DDBJ databases">
        <title>Flavobacterium sp. MaA-Y11 from geoumgang.</title>
        <authorList>
            <person name="Jeong S."/>
        </authorList>
    </citation>
    <scope>NUCLEOTIDE SEQUENCE [LARGE SCALE GENOMIC DNA]</scope>
    <source>
        <strain evidence="13 14">MaA-Y11</strain>
    </source>
</reference>
<keyword evidence="7 8" id="KW-0998">Cell outer membrane</keyword>
<comment type="caution">
    <text evidence="13">The sequence shown here is derived from an EMBL/GenBank/DDBJ whole genome shotgun (WGS) entry which is preliminary data.</text>
</comment>
<dbReference type="InterPro" id="IPR023997">
    <property type="entry name" value="TonB-dep_OMP_SusC/RagA_CS"/>
</dbReference>
<feature type="domain" description="TonB-dependent receptor-like beta-barrel" evidence="11">
    <location>
        <begin position="432"/>
        <end position="974"/>
    </location>
</feature>
<dbReference type="Pfam" id="PF00593">
    <property type="entry name" value="TonB_dep_Rec_b-barrel"/>
    <property type="match status" value="1"/>
</dbReference>
<name>A0A501Q0R9_9FLAO</name>
<dbReference type="Gene3D" id="2.60.40.1120">
    <property type="entry name" value="Carboxypeptidase-like, regulatory domain"/>
    <property type="match status" value="1"/>
</dbReference>
<keyword evidence="10" id="KW-0732">Signal</keyword>
<keyword evidence="13" id="KW-0675">Receptor</keyword>
<keyword evidence="14" id="KW-1185">Reference proteome</keyword>
<sequence length="1007" mass="110481">MKNLSFNKGRPSCLCIIIFAMLLSNHIYATELTFGSYTKQLQHQITGTVTDAAGPLPSVTVIVKGTTTSVITDEKGNFSITANSTNVLVFSFIGYATQEITVGNQTSIKVILSEDSTQLQEVTINAGYYSVKEKESTGSISQVTAKDIQNQPVTNVLSAVQGRMAGVNITQNTGVPGGGYSIQIRGTNSLRSEGNNPLYIIDGVPVAAQDASMLAGTILPAGSVNPLNAINPNDIENIEILKDADATSIYGSRGGNGVVLITTKKGKAGETSFSINSSSGFSKVASEMAMMDTQQYLQMRRQAFSNDGINTLPDYAYDVNGTWDQSKSTNWQKELIGRTAFNTMLQLSISGGNENTRFLVSGSHNVQSTVFSNDFIYKTNNLATNISHHSVDRKFKMNLSGLFSSLSNNVINEDLTKQAFYLSPNAPVLYSADGTLNWEGNTFTNPVAAFESTYSSDTKTFNTNINLSYELLPSFSLKMNGGLNYLSFSEMSLRPNTMYNPAYGITSAGSMSFKGSQNRFSYLFEPQLQYTLTTGSHEFDFLAGATYQQNNSTALNAEGYGFQSNALLTNLSAATTQVVSQDSETQYNYGAVFGRVNYKFRQRYILNLTGRRDGSSRFGPNNRFANFGAIGGAWIFSRENFMSSSSWLNHGKLRGSYGNTGSDQIGDYQYLDTYSVTGNLYGNYTGLAPSRLYNPNFSWEKTTKLEAALEFGMFNNRLNVTAAWYRNRSGNQLVGIPLPATTGFANILANLPATVENRGWELEATIVPFQSGALRWEVGFNISIPKNELLSFPGLEGSTYANRYVIGHPVSIAKLYNFEGIDQQTGLYKFTDFNGDGKVSAPEDNKVIKNIGVSYFGGISSNVTYGNWNFAFLFQFVKQNQWNYNSMMPTPGTMNNQPVEVLNVWSPENTSGTYMAYTSGADSQKNLLHGYLMNSTAAVSDASFIRLKNIQLSYRLPVKHFIKDALIYVQGQNLLTFTNYFGLDPEFTQTGFLPPLKTVSIGVQLNF</sequence>
<dbReference type="Pfam" id="PF13715">
    <property type="entry name" value="CarbopepD_reg_2"/>
    <property type="match status" value="1"/>
</dbReference>
<evidence type="ECO:0000313" key="14">
    <source>
        <dbReference type="Proteomes" id="UP000319175"/>
    </source>
</evidence>